<feature type="non-terminal residue" evidence="2">
    <location>
        <position position="1"/>
    </location>
</feature>
<evidence type="ECO:0000313" key="2">
    <source>
        <dbReference type="EMBL" id="CEK57324.1"/>
    </source>
</evidence>
<feature type="compositionally biased region" description="Polar residues" evidence="1">
    <location>
        <begin position="59"/>
        <end position="70"/>
    </location>
</feature>
<feature type="region of interest" description="Disordered" evidence="1">
    <location>
        <begin position="187"/>
        <end position="222"/>
    </location>
</feature>
<feature type="compositionally biased region" description="Polar residues" evidence="1">
    <location>
        <begin position="84"/>
        <end position="100"/>
    </location>
</feature>
<evidence type="ECO:0000256" key="1">
    <source>
        <dbReference type="SAM" id="MobiDB-lite"/>
    </source>
</evidence>
<reference evidence="2" key="1">
    <citation type="submission" date="2014-12" db="EMBL/GenBank/DDBJ databases">
        <title>Insight into the proteome of Arion vulgaris.</title>
        <authorList>
            <person name="Aradska J."/>
            <person name="Bulat T."/>
            <person name="Smidak R."/>
            <person name="Sarate P."/>
            <person name="Gangsoo J."/>
            <person name="Sialana F."/>
            <person name="Bilban M."/>
            <person name="Lubec G."/>
        </authorList>
    </citation>
    <scope>NUCLEOTIDE SEQUENCE</scope>
    <source>
        <tissue evidence="2">Skin</tissue>
    </source>
</reference>
<accession>A0A0B6YM81</accession>
<gene>
    <name evidence="2" type="primary">ORF29875</name>
</gene>
<name>A0A0B6YM81_9EUPU</name>
<feature type="non-terminal residue" evidence="2">
    <location>
        <position position="222"/>
    </location>
</feature>
<sequence>DLQHSTLSSGSWDSQPWPDPPTDSEILGQIPPSVPNNSTAASDRSTSNSLIAQLKSVPESLQYQPQNYTNHPRKQGQTEESRISDSTLKSTDSHSKSSMGNPPDGPVKHNKKRAPKGKPPPFEGQVPIMKEYDNPLFKSQPPDGDRLLTLGENFSLQICESTSFVHPSPEQPQPPSFYTAVNTTKIEPSSCGRHSVHNSCSPILEDRKRTEQSSPHLSHDKK</sequence>
<feature type="compositionally biased region" description="Polar residues" evidence="1">
    <location>
        <begin position="35"/>
        <end position="51"/>
    </location>
</feature>
<feature type="compositionally biased region" description="Polar residues" evidence="1">
    <location>
        <begin position="1"/>
        <end position="14"/>
    </location>
</feature>
<proteinExistence type="predicted"/>
<dbReference type="EMBL" id="HACG01010459">
    <property type="protein sequence ID" value="CEK57324.1"/>
    <property type="molecule type" value="Transcribed_RNA"/>
</dbReference>
<organism evidence="2">
    <name type="scientific">Arion vulgaris</name>
    <dbReference type="NCBI Taxonomy" id="1028688"/>
    <lineage>
        <taxon>Eukaryota</taxon>
        <taxon>Metazoa</taxon>
        <taxon>Spiralia</taxon>
        <taxon>Lophotrochozoa</taxon>
        <taxon>Mollusca</taxon>
        <taxon>Gastropoda</taxon>
        <taxon>Heterobranchia</taxon>
        <taxon>Euthyneura</taxon>
        <taxon>Panpulmonata</taxon>
        <taxon>Eupulmonata</taxon>
        <taxon>Stylommatophora</taxon>
        <taxon>Helicina</taxon>
        <taxon>Arionoidea</taxon>
        <taxon>Arionidae</taxon>
        <taxon>Arion</taxon>
    </lineage>
</organism>
<protein>
    <submittedName>
        <fullName evidence="2">Uncharacterized protein</fullName>
    </submittedName>
</protein>
<feature type="region of interest" description="Disordered" evidence="1">
    <location>
        <begin position="1"/>
        <end position="148"/>
    </location>
</feature>
<dbReference type="AlphaFoldDB" id="A0A0B6YM81"/>